<dbReference type="FunFam" id="3.80.10.10:FF:000193">
    <property type="entry name" value="Leucine-rich repeat-containing protein 40"/>
    <property type="match status" value="1"/>
</dbReference>
<reference evidence="4" key="1">
    <citation type="submission" date="2025-05" db="UniProtKB">
        <authorList>
            <consortium name="RefSeq"/>
        </authorList>
    </citation>
    <scope>NUCLEOTIDE SEQUENCE [LARGE SCALE GENOMIC DNA]</scope>
    <source>
        <strain evidence="4">14028-0561.14</strain>
    </source>
</reference>
<dbReference type="SMART" id="SM00369">
    <property type="entry name" value="LRR_TYP"/>
    <property type="match status" value="3"/>
</dbReference>
<dbReference type="PANTHER" id="PTHR48051">
    <property type="match status" value="1"/>
</dbReference>
<feature type="region of interest" description="Disordered" evidence="3">
    <location>
        <begin position="1"/>
        <end position="20"/>
    </location>
</feature>
<dbReference type="Pfam" id="PF13855">
    <property type="entry name" value="LRR_8"/>
    <property type="match status" value="1"/>
</dbReference>
<dbReference type="GeneID" id="108070801"/>
<dbReference type="InterPro" id="IPR001611">
    <property type="entry name" value="Leu-rich_rpt"/>
</dbReference>
<reference evidence="5" key="2">
    <citation type="submission" date="2025-08" db="UniProtKB">
        <authorList>
            <consortium name="RefSeq"/>
        </authorList>
    </citation>
    <scope>IDENTIFICATION</scope>
    <source>
        <strain evidence="5">14028-0561.14</strain>
        <tissue evidence="5">Whole fly</tissue>
    </source>
</reference>
<keyword evidence="1" id="KW-0433">Leucine-rich repeat</keyword>
<keyword evidence="2" id="KW-0677">Repeat</keyword>
<dbReference type="GO" id="GO:0005737">
    <property type="term" value="C:cytoplasm"/>
    <property type="evidence" value="ECO:0007669"/>
    <property type="project" value="TreeGrafter"/>
</dbReference>
<evidence type="ECO:0000313" key="4">
    <source>
        <dbReference type="Proteomes" id="UP001652661"/>
    </source>
</evidence>
<dbReference type="PANTHER" id="PTHR48051:SF1">
    <property type="entry name" value="RAS SUPPRESSOR PROTEIN 1"/>
    <property type="match status" value="1"/>
</dbReference>
<dbReference type="Gene3D" id="3.80.10.10">
    <property type="entry name" value="Ribonuclease Inhibitor"/>
    <property type="match status" value="1"/>
</dbReference>
<protein>
    <submittedName>
        <fullName evidence="5">Leucine-rich repeat-containing protein 40</fullName>
    </submittedName>
</protein>
<evidence type="ECO:0000313" key="5">
    <source>
        <dbReference type="RefSeq" id="XP_017016890.1"/>
    </source>
</evidence>
<dbReference type="AlphaFoldDB" id="A0A6P4HMR9"/>
<evidence type="ECO:0000256" key="3">
    <source>
        <dbReference type="SAM" id="MobiDB-lite"/>
    </source>
</evidence>
<dbReference type="InterPro" id="IPR003591">
    <property type="entry name" value="Leu-rich_rpt_typical-subtyp"/>
</dbReference>
<dbReference type="RefSeq" id="XP_017016890.1">
    <property type="nucleotide sequence ID" value="XM_017161401.3"/>
</dbReference>
<dbReference type="InterPro" id="IPR032675">
    <property type="entry name" value="LRR_dom_sf"/>
</dbReference>
<dbReference type="InterPro" id="IPR050216">
    <property type="entry name" value="LRR_domain-containing"/>
</dbReference>
<sequence length="238" mass="26641">MTFVGDGLNSPRKQGGGMDCSEDSLFPDKYHMRNTRVLNVSMANITGLPMEVLETARQELVNVVNLDGNLLIELPQDLHMLSELLTELVLSRNQISYVPTNISQYSKLAVLNLSCNLLCELPMELAGLQLLRELDISHNRFELLPRCIYELQSLGKLVANDNRIKDIDASDQGLGAMINLHTLILNNNDIQMVPPLLGNLTNIKQLELWGNTFRLPRHQVLAMGTLAVLAYLRTRIPA</sequence>
<name>A0A6P4HMR9_DROKI</name>
<accession>A0A6P4HMR9</accession>
<dbReference type="Proteomes" id="UP001652661">
    <property type="component" value="Chromosome 2R"/>
</dbReference>
<evidence type="ECO:0000256" key="2">
    <source>
        <dbReference type="ARBA" id="ARBA00022737"/>
    </source>
</evidence>
<dbReference type="OrthoDB" id="660555at2759"/>
<organism evidence="4 5">
    <name type="scientific">Drosophila kikkawai</name>
    <name type="common">Fruit fly</name>
    <dbReference type="NCBI Taxonomy" id="30033"/>
    <lineage>
        <taxon>Eukaryota</taxon>
        <taxon>Metazoa</taxon>
        <taxon>Ecdysozoa</taxon>
        <taxon>Arthropoda</taxon>
        <taxon>Hexapoda</taxon>
        <taxon>Insecta</taxon>
        <taxon>Pterygota</taxon>
        <taxon>Neoptera</taxon>
        <taxon>Endopterygota</taxon>
        <taxon>Diptera</taxon>
        <taxon>Brachycera</taxon>
        <taxon>Muscomorpha</taxon>
        <taxon>Ephydroidea</taxon>
        <taxon>Drosophilidae</taxon>
        <taxon>Drosophila</taxon>
        <taxon>Sophophora</taxon>
    </lineage>
</organism>
<proteinExistence type="predicted"/>
<dbReference type="PROSITE" id="PS51450">
    <property type="entry name" value="LRR"/>
    <property type="match status" value="1"/>
</dbReference>
<gene>
    <name evidence="5" type="primary">LOC108070801</name>
</gene>
<evidence type="ECO:0000256" key="1">
    <source>
        <dbReference type="ARBA" id="ARBA00022614"/>
    </source>
</evidence>
<dbReference type="SUPFAM" id="SSF52058">
    <property type="entry name" value="L domain-like"/>
    <property type="match status" value="1"/>
</dbReference>
<keyword evidence="4" id="KW-1185">Reference proteome</keyword>